<dbReference type="PANTHER" id="PTHR20883:SF48">
    <property type="entry name" value="ECTOINE DIOXYGENASE"/>
    <property type="match status" value="1"/>
</dbReference>
<gene>
    <name evidence="1" type="ORF">GPJ59_08345</name>
</gene>
<protein>
    <recommendedName>
        <fullName evidence="3">Phytanoyl-CoA dioxygenase</fullName>
    </recommendedName>
</protein>
<reference evidence="1 2" key="1">
    <citation type="submission" date="2019-12" db="EMBL/GenBank/DDBJ databases">
        <title>Genome sequence of Streptomyces bambusae.</title>
        <authorList>
            <person name="Bansal K."/>
            <person name="Choksket S."/>
            <person name="Korpole S."/>
            <person name="Patil P.B."/>
        </authorList>
    </citation>
    <scope>NUCLEOTIDE SEQUENCE [LARGE SCALE GENOMIC DNA]</scope>
    <source>
        <strain evidence="1 2">SK60</strain>
    </source>
</reference>
<comment type="caution">
    <text evidence="1">The sequence shown here is derived from an EMBL/GenBank/DDBJ whole genome shotgun (WGS) entry which is preliminary data.</text>
</comment>
<evidence type="ECO:0000313" key="2">
    <source>
        <dbReference type="Proteomes" id="UP000812013"/>
    </source>
</evidence>
<organism evidence="1 2">
    <name type="scientific">Streptomyces bambusae</name>
    <dbReference type="NCBI Taxonomy" id="1550616"/>
    <lineage>
        <taxon>Bacteria</taxon>
        <taxon>Bacillati</taxon>
        <taxon>Actinomycetota</taxon>
        <taxon>Actinomycetes</taxon>
        <taxon>Kitasatosporales</taxon>
        <taxon>Streptomycetaceae</taxon>
        <taxon>Streptomyces</taxon>
    </lineage>
</organism>
<dbReference type="RefSeq" id="WP_219665828.1">
    <property type="nucleotide sequence ID" value="NZ_WTFF01000037.1"/>
</dbReference>
<proteinExistence type="predicted"/>
<sequence length="269" mass="30377">MTVQTLHTPTRLPELDDTQRAQFDRSGFLVLPGFLPNDLVTRVKQEVDTWVDTGLRARSIAAVLDYATHGVPDVLELDLPGHGELLAHEPLLDVVRQLLGPGFGFHHMHSDRHAPDLPGKGWHHDYEQRFPSHRTHTMVHALHYLDGIDPDMAGLAVLPGSHREVAQKTARAHLGTDVLPGEVYLEELPAGSTVLLHSALFHARRAKPQFPGRPRYFVDASYCEAGVLWPPVKPYWREMLQRARRLGIAGPQWPDLFAEHHFSEYTRPE</sequence>
<evidence type="ECO:0008006" key="3">
    <source>
        <dbReference type="Google" id="ProtNLM"/>
    </source>
</evidence>
<dbReference type="PANTHER" id="PTHR20883">
    <property type="entry name" value="PHYTANOYL-COA DIOXYGENASE DOMAIN CONTAINING 1"/>
    <property type="match status" value="1"/>
</dbReference>
<dbReference type="Pfam" id="PF05721">
    <property type="entry name" value="PhyH"/>
    <property type="match status" value="1"/>
</dbReference>
<dbReference type="Proteomes" id="UP000812013">
    <property type="component" value="Unassembled WGS sequence"/>
</dbReference>
<evidence type="ECO:0000313" key="1">
    <source>
        <dbReference type="EMBL" id="MBW5481890.1"/>
    </source>
</evidence>
<dbReference type="SUPFAM" id="SSF51197">
    <property type="entry name" value="Clavaminate synthase-like"/>
    <property type="match status" value="1"/>
</dbReference>
<dbReference type="EMBL" id="WTFF01000037">
    <property type="protein sequence ID" value="MBW5481890.1"/>
    <property type="molecule type" value="Genomic_DNA"/>
</dbReference>
<accession>A0ABS6Z2B6</accession>
<dbReference type="Gene3D" id="2.60.120.620">
    <property type="entry name" value="q2cbj1_9rhob like domain"/>
    <property type="match status" value="1"/>
</dbReference>
<keyword evidence="2" id="KW-1185">Reference proteome</keyword>
<dbReference type="InterPro" id="IPR008775">
    <property type="entry name" value="Phytyl_CoA_dOase-like"/>
</dbReference>
<name>A0ABS6Z2B6_9ACTN</name>